<keyword evidence="4" id="KW-0249">Electron transport</keyword>
<dbReference type="GO" id="GO:0016020">
    <property type="term" value="C:membrane"/>
    <property type="evidence" value="ECO:0007669"/>
    <property type="project" value="UniProtKB-SubCell"/>
</dbReference>
<dbReference type="Pfam" id="PF03188">
    <property type="entry name" value="Cytochrom_B561"/>
    <property type="match status" value="1"/>
</dbReference>
<comment type="subcellular location">
    <subcellularLocation>
        <location evidence="1">Membrane</location>
        <topology evidence="1">Single-pass membrane protein</topology>
    </subcellularLocation>
</comment>
<dbReference type="InterPro" id="IPR006593">
    <property type="entry name" value="Cyt_b561/ferric_Rdtase_TM"/>
</dbReference>
<feature type="region of interest" description="Disordered" evidence="7">
    <location>
        <begin position="1"/>
        <end position="64"/>
    </location>
</feature>
<proteinExistence type="predicted"/>
<evidence type="ECO:0000259" key="9">
    <source>
        <dbReference type="Pfam" id="PF03188"/>
    </source>
</evidence>
<dbReference type="Proteomes" id="UP001163046">
    <property type="component" value="Unassembled WGS sequence"/>
</dbReference>
<dbReference type="InterPro" id="IPR051694">
    <property type="entry name" value="Immunoregulatory_rcpt-like"/>
</dbReference>
<feature type="compositionally biased region" description="Low complexity" evidence="7">
    <location>
        <begin position="10"/>
        <end position="53"/>
    </location>
</feature>
<keyword evidence="5 8" id="KW-1133">Transmembrane helix</keyword>
<keyword evidence="3 8" id="KW-0812">Transmembrane</keyword>
<evidence type="ECO:0000256" key="3">
    <source>
        <dbReference type="ARBA" id="ARBA00022692"/>
    </source>
</evidence>
<keyword evidence="2" id="KW-0813">Transport</keyword>
<organism evidence="10 11">
    <name type="scientific">Desmophyllum pertusum</name>
    <dbReference type="NCBI Taxonomy" id="174260"/>
    <lineage>
        <taxon>Eukaryota</taxon>
        <taxon>Metazoa</taxon>
        <taxon>Cnidaria</taxon>
        <taxon>Anthozoa</taxon>
        <taxon>Hexacorallia</taxon>
        <taxon>Scleractinia</taxon>
        <taxon>Caryophylliina</taxon>
        <taxon>Caryophylliidae</taxon>
        <taxon>Desmophyllum</taxon>
    </lineage>
</organism>
<evidence type="ECO:0000256" key="4">
    <source>
        <dbReference type="ARBA" id="ARBA00022982"/>
    </source>
</evidence>
<name>A0A9W9ZL02_9CNID</name>
<evidence type="ECO:0000256" key="6">
    <source>
        <dbReference type="ARBA" id="ARBA00023136"/>
    </source>
</evidence>
<accession>A0A9W9ZL02</accession>
<keyword evidence="11" id="KW-1185">Reference proteome</keyword>
<dbReference type="AlphaFoldDB" id="A0A9W9ZL02"/>
<dbReference type="PANTHER" id="PTHR15549">
    <property type="entry name" value="PAIRED IMMUNOGLOBULIN-LIKE TYPE 2 RECEPTOR"/>
    <property type="match status" value="1"/>
</dbReference>
<reference evidence="10" key="1">
    <citation type="submission" date="2023-01" db="EMBL/GenBank/DDBJ databases">
        <title>Genome assembly of the deep-sea coral Lophelia pertusa.</title>
        <authorList>
            <person name="Herrera S."/>
            <person name="Cordes E."/>
        </authorList>
    </citation>
    <scope>NUCLEOTIDE SEQUENCE</scope>
    <source>
        <strain evidence="10">USNM1676648</strain>
        <tissue evidence="10">Polyp</tissue>
    </source>
</reference>
<evidence type="ECO:0000313" key="11">
    <source>
        <dbReference type="Proteomes" id="UP001163046"/>
    </source>
</evidence>
<evidence type="ECO:0000256" key="8">
    <source>
        <dbReference type="SAM" id="Phobius"/>
    </source>
</evidence>
<evidence type="ECO:0000313" key="10">
    <source>
        <dbReference type="EMBL" id="KAJ7383643.1"/>
    </source>
</evidence>
<evidence type="ECO:0000256" key="2">
    <source>
        <dbReference type="ARBA" id="ARBA00022448"/>
    </source>
</evidence>
<keyword evidence="6 8" id="KW-0472">Membrane</keyword>
<dbReference type="EMBL" id="MU825896">
    <property type="protein sequence ID" value="KAJ7383643.1"/>
    <property type="molecule type" value="Genomic_DNA"/>
</dbReference>
<evidence type="ECO:0000256" key="5">
    <source>
        <dbReference type="ARBA" id="ARBA00022989"/>
    </source>
</evidence>
<feature type="domain" description="Cytochrome b561" evidence="9">
    <location>
        <begin position="31"/>
        <end position="100"/>
    </location>
</feature>
<evidence type="ECO:0000256" key="1">
    <source>
        <dbReference type="ARBA" id="ARBA00004167"/>
    </source>
</evidence>
<dbReference type="GO" id="GO:0071944">
    <property type="term" value="C:cell periphery"/>
    <property type="evidence" value="ECO:0007669"/>
    <property type="project" value="UniProtKB-ARBA"/>
</dbReference>
<dbReference type="OrthoDB" id="5988743at2759"/>
<gene>
    <name evidence="10" type="ORF">OS493_026829</name>
</gene>
<feature type="transmembrane region" description="Helical" evidence="8">
    <location>
        <begin position="70"/>
        <end position="92"/>
    </location>
</feature>
<sequence>MQAIPQTILTHTFRSTSSGRSTTQSPSLGSSSTGHFTTQSTSLGSSSTATSGSFDAHKGHRKDSSLSTGAIIGICAAAIVVILIVVGVVVYWKKYHHRSRLRAAYYNDISMHDPLYEDFGGPEVAISRK</sequence>
<protein>
    <recommendedName>
        <fullName evidence="9">Cytochrome b561 domain-containing protein</fullName>
    </recommendedName>
</protein>
<comment type="caution">
    <text evidence="10">The sequence shown here is derived from an EMBL/GenBank/DDBJ whole genome shotgun (WGS) entry which is preliminary data.</text>
</comment>
<evidence type="ECO:0000256" key="7">
    <source>
        <dbReference type="SAM" id="MobiDB-lite"/>
    </source>
</evidence>